<evidence type="ECO:0000256" key="8">
    <source>
        <dbReference type="ARBA" id="ARBA00022741"/>
    </source>
</evidence>
<dbReference type="Gene3D" id="3.50.40.10">
    <property type="entry name" value="Phenylalanyl-trna Synthetase, Chain B, domain 3"/>
    <property type="match status" value="1"/>
</dbReference>
<dbReference type="PROSITE" id="PS51447">
    <property type="entry name" value="FDX_ACB"/>
    <property type="match status" value="1"/>
</dbReference>
<evidence type="ECO:0000259" key="19">
    <source>
        <dbReference type="PROSITE" id="PS51483"/>
    </source>
</evidence>
<dbReference type="Pfam" id="PF03147">
    <property type="entry name" value="FDX-ACB"/>
    <property type="match status" value="1"/>
</dbReference>
<comment type="subcellular location">
    <subcellularLocation>
        <location evidence="1 15">Cytoplasm</location>
    </subcellularLocation>
</comment>
<dbReference type="Gene3D" id="3.30.70.380">
    <property type="entry name" value="Ferrodoxin-fold anticodon-binding domain"/>
    <property type="match status" value="1"/>
</dbReference>
<comment type="caution">
    <text evidence="20">The sequence shown here is derived from an EMBL/GenBank/DDBJ whole genome shotgun (WGS) entry which is preliminary data.</text>
</comment>
<feature type="domain" description="B5" evidence="19">
    <location>
        <begin position="399"/>
        <end position="499"/>
    </location>
</feature>
<evidence type="ECO:0000256" key="2">
    <source>
        <dbReference type="ARBA" id="ARBA00008653"/>
    </source>
</evidence>
<dbReference type="InterPro" id="IPR005121">
    <property type="entry name" value="Fdx_antiC-bd"/>
</dbReference>
<comment type="similarity">
    <text evidence="2 15">Belongs to the phenylalanyl-tRNA synthetase beta subunit family. Type 1 subfamily.</text>
</comment>
<comment type="catalytic activity">
    <reaction evidence="14 15">
        <text>tRNA(Phe) + L-phenylalanine + ATP = L-phenylalanyl-tRNA(Phe) + AMP + diphosphate + H(+)</text>
        <dbReference type="Rhea" id="RHEA:19413"/>
        <dbReference type="Rhea" id="RHEA-COMP:9668"/>
        <dbReference type="Rhea" id="RHEA-COMP:9699"/>
        <dbReference type="ChEBI" id="CHEBI:15378"/>
        <dbReference type="ChEBI" id="CHEBI:30616"/>
        <dbReference type="ChEBI" id="CHEBI:33019"/>
        <dbReference type="ChEBI" id="CHEBI:58095"/>
        <dbReference type="ChEBI" id="CHEBI:78442"/>
        <dbReference type="ChEBI" id="CHEBI:78531"/>
        <dbReference type="ChEBI" id="CHEBI:456215"/>
        <dbReference type="EC" id="6.1.1.20"/>
    </reaction>
</comment>
<name>A0ABQ6A621_9PROT</name>
<evidence type="ECO:0000256" key="3">
    <source>
        <dbReference type="ARBA" id="ARBA00011209"/>
    </source>
</evidence>
<feature type="binding site" evidence="15">
    <location>
        <position position="483"/>
    </location>
    <ligand>
        <name>Mg(2+)</name>
        <dbReference type="ChEBI" id="CHEBI:18420"/>
        <note>shared with alpha subunit</note>
    </ligand>
</feature>
<keyword evidence="13 15" id="KW-0030">Aminoacyl-tRNA synthetase</keyword>
<evidence type="ECO:0000256" key="16">
    <source>
        <dbReference type="PROSITE-ProRule" id="PRU00209"/>
    </source>
</evidence>
<dbReference type="PANTHER" id="PTHR10947">
    <property type="entry name" value="PHENYLALANYL-TRNA SYNTHETASE BETA CHAIN AND LEUCINE-RICH REPEAT-CONTAINING PROTEIN 47"/>
    <property type="match status" value="1"/>
</dbReference>
<dbReference type="InterPro" id="IPR041616">
    <property type="entry name" value="PheRS_beta_core"/>
</dbReference>
<dbReference type="Pfam" id="PF01588">
    <property type="entry name" value="tRNA_bind"/>
    <property type="match status" value="1"/>
</dbReference>
<dbReference type="InterPro" id="IPR005146">
    <property type="entry name" value="B3/B4_tRNA-bd"/>
</dbReference>
<keyword evidence="12 15" id="KW-0648">Protein biosynthesis</keyword>
<dbReference type="Gene3D" id="3.30.56.10">
    <property type="match status" value="2"/>
</dbReference>
<dbReference type="SUPFAM" id="SSF46955">
    <property type="entry name" value="Putative DNA-binding domain"/>
    <property type="match status" value="1"/>
</dbReference>
<evidence type="ECO:0000256" key="15">
    <source>
        <dbReference type="HAMAP-Rule" id="MF_00283"/>
    </source>
</evidence>
<comment type="cofactor">
    <cofactor evidence="15">
        <name>Mg(2+)</name>
        <dbReference type="ChEBI" id="CHEBI:18420"/>
    </cofactor>
    <text evidence="15">Binds 2 magnesium ions per tetramer.</text>
</comment>
<dbReference type="InterPro" id="IPR020825">
    <property type="entry name" value="Phe-tRNA_synthase-like_B3/B4"/>
</dbReference>
<accession>A0ABQ6A621</accession>
<evidence type="ECO:0000256" key="9">
    <source>
        <dbReference type="ARBA" id="ARBA00022840"/>
    </source>
</evidence>
<evidence type="ECO:0000256" key="6">
    <source>
        <dbReference type="ARBA" id="ARBA00022598"/>
    </source>
</evidence>
<dbReference type="NCBIfam" id="TIGR00472">
    <property type="entry name" value="pheT_bact"/>
    <property type="match status" value="1"/>
</dbReference>
<dbReference type="InterPro" id="IPR033714">
    <property type="entry name" value="tRNA_bind_bactPheRS"/>
</dbReference>
<dbReference type="InterPro" id="IPR012340">
    <property type="entry name" value="NA-bd_OB-fold"/>
</dbReference>
<dbReference type="InterPro" id="IPR045060">
    <property type="entry name" value="Phe-tRNA-ligase_IIc_bsu"/>
</dbReference>
<feature type="binding site" evidence="15">
    <location>
        <position position="486"/>
    </location>
    <ligand>
        <name>Mg(2+)</name>
        <dbReference type="ChEBI" id="CHEBI:18420"/>
        <note>shared with alpha subunit</note>
    </ligand>
</feature>
<keyword evidence="9 15" id="KW-0067">ATP-binding</keyword>
<keyword evidence="21" id="KW-1185">Reference proteome</keyword>
<dbReference type="RefSeq" id="WP_284258697.1">
    <property type="nucleotide sequence ID" value="NZ_BSOS01000073.1"/>
</dbReference>
<dbReference type="CDD" id="cd02796">
    <property type="entry name" value="tRNA_bind_bactPheRS"/>
    <property type="match status" value="1"/>
</dbReference>
<dbReference type="InterPro" id="IPR045864">
    <property type="entry name" value="aa-tRNA-synth_II/BPL/LPL"/>
</dbReference>
<keyword evidence="5 16" id="KW-0820">tRNA-binding</keyword>
<evidence type="ECO:0000256" key="4">
    <source>
        <dbReference type="ARBA" id="ARBA00022490"/>
    </source>
</evidence>
<keyword evidence="10 15" id="KW-0460">Magnesium</keyword>
<evidence type="ECO:0000256" key="7">
    <source>
        <dbReference type="ARBA" id="ARBA00022723"/>
    </source>
</evidence>
<sequence>MKFTLSWLKTWLETDAALEDILTTLSAIGLEVEGVENRAATLAPFVIAQVIEALPHPNADRLRACRVDVGDGVERSVVCGAPNARTGLRVVFAPPGAFVPGSGITLKIGEIRGVKSEGMLTSFSELGLEGDGEGIIELPADAPVGAGYAKWAGLDEPVIEIAVTPNRGDALSVRGVARDLAAAGLGVLKPFAPAPIAGSGASAVVWRNAFPEACPWVLGRTVRHVKNGESPDWLKQRLESVGLRPINTLADITNFFTHDLGRPLHVFDADKVAGGFLELRRGNGESFTGLHGKEVKAGAEDCIIADAAGVQSLAGIVGGEATGCDEATTSVFIECALFDRVKIAQTGQRTGIFSDARQRFERGIDSQLLPQALDAATAMIIELCGGEASEISEGGARPDWSRTAKLRFERISSFGGSDIGPDEAVASLERLGFGVRARDAASVTLAVPSWRNDVAQPPALDQADVPGAAQAAIGAAEIEPEVDLIEEVLRLKGMDAITPVSLPVEGLIQAPIYTPKQARTALARRVLASRGLLEAVTFSFLDHETAALFGGAPESLRLANPIAADLDQMRPTALATLSLAAARNVARGFGDLGLFEIGPAYAADTSQALVAAGLRVGETPLSALAPARKFDALDAKADAIAVLSALGVPMEGVTTTPGGASFYHPGQCGTLRQGPKTILAAFGTLHPALCARLDLPLGAIAFEIFLDAIAEPKRRKKAAPVLPAFQPIRRDFAFLVSTETPAETLLRAAKGAERNLITHVALFDRYQGKGVPEGQVSLAIAVTIQPVEKSFSEAELDAISAKIVAEVGKKTGGVLRG</sequence>
<gene>
    <name evidence="15 20" type="primary">pheT</name>
    <name evidence="20" type="ORF">GCM10010909_25810</name>
</gene>
<dbReference type="SUPFAM" id="SSF56037">
    <property type="entry name" value="PheT/TilS domain"/>
    <property type="match status" value="1"/>
</dbReference>
<dbReference type="Gene3D" id="3.30.930.10">
    <property type="entry name" value="Bira Bifunctional Protein, Domain 2"/>
    <property type="match status" value="1"/>
</dbReference>
<feature type="binding site" evidence="15">
    <location>
        <position position="453"/>
    </location>
    <ligand>
        <name>Mg(2+)</name>
        <dbReference type="ChEBI" id="CHEBI:18420"/>
        <note>shared with alpha subunit</note>
    </ligand>
</feature>
<dbReference type="EC" id="6.1.1.20" evidence="15"/>
<dbReference type="InterPro" id="IPR002547">
    <property type="entry name" value="tRNA-bd_dom"/>
</dbReference>
<evidence type="ECO:0000256" key="14">
    <source>
        <dbReference type="ARBA" id="ARBA00049255"/>
    </source>
</evidence>
<dbReference type="SMART" id="SM00874">
    <property type="entry name" value="B5"/>
    <property type="match status" value="1"/>
</dbReference>
<evidence type="ECO:0000259" key="18">
    <source>
        <dbReference type="PROSITE" id="PS51447"/>
    </source>
</evidence>
<dbReference type="SUPFAM" id="SSF55681">
    <property type="entry name" value="Class II aaRS and biotin synthetases"/>
    <property type="match status" value="1"/>
</dbReference>
<dbReference type="EMBL" id="BSOS01000073">
    <property type="protein sequence ID" value="GLR67900.1"/>
    <property type="molecule type" value="Genomic_DNA"/>
</dbReference>
<dbReference type="Gene3D" id="2.40.50.140">
    <property type="entry name" value="Nucleic acid-binding proteins"/>
    <property type="match status" value="1"/>
</dbReference>
<dbReference type="Pfam" id="PF17759">
    <property type="entry name" value="tRNA_synthFbeta"/>
    <property type="match status" value="1"/>
</dbReference>
<dbReference type="Proteomes" id="UP001156641">
    <property type="component" value="Unassembled WGS sequence"/>
</dbReference>
<feature type="domain" description="TRNA-binding" evidence="17">
    <location>
        <begin position="39"/>
        <end position="149"/>
    </location>
</feature>
<dbReference type="HAMAP" id="MF_00283">
    <property type="entry name" value="Phe_tRNA_synth_beta1"/>
    <property type="match status" value="1"/>
</dbReference>
<evidence type="ECO:0000256" key="5">
    <source>
        <dbReference type="ARBA" id="ARBA00022555"/>
    </source>
</evidence>
<evidence type="ECO:0000256" key="13">
    <source>
        <dbReference type="ARBA" id="ARBA00023146"/>
    </source>
</evidence>
<evidence type="ECO:0000259" key="17">
    <source>
        <dbReference type="PROSITE" id="PS50886"/>
    </source>
</evidence>
<dbReference type="Pfam" id="PF03484">
    <property type="entry name" value="B5"/>
    <property type="match status" value="1"/>
</dbReference>
<dbReference type="InterPro" id="IPR009061">
    <property type="entry name" value="DNA-bd_dom_put_sf"/>
</dbReference>
<protein>
    <recommendedName>
        <fullName evidence="15">Phenylalanine--tRNA ligase beta subunit</fullName>
        <ecNumber evidence="15">6.1.1.20</ecNumber>
    </recommendedName>
    <alternativeName>
        <fullName evidence="15">Phenylalanyl-tRNA synthetase beta subunit</fullName>
        <shortName evidence="15">PheRS</shortName>
    </alternativeName>
</protein>
<dbReference type="Pfam" id="PF03483">
    <property type="entry name" value="B3_4"/>
    <property type="match status" value="1"/>
</dbReference>
<keyword evidence="7 15" id="KW-0479">Metal-binding</keyword>
<proteinExistence type="inferred from homology"/>
<evidence type="ECO:0000256" key="1">
    <source>
        <dbReference type="ARBA" id="ARBA00004496"/>
    </source>
</evidence>
<dbReference type="CDD" id="cd00769">
    <property type="entry name" value="PheRS_beta_core"/>
    <property type="match status" value="1"/>
</dbReference>
<evidence type="ECO:0000256" key="10">
    <source>
        <dbReference type="ARBA" id="ARBA00022842"/>
    </source>
</evidence>
<dbReference type="SMART" id="SM00896">
    <property type="entry name" value="FDX-ACB"/>
    <property type="match status" value="1"/>
</dbReference>
<feature type="domain" description="FDX-ACB" evidence="18">
    <location>
        <begin position="723"/>
        <end position="816"/>
    </location>
</feature>
<dbReference type="SMART" id="SM00873">
    <property type="entry name" value="B3_4"/>
    <property type="match status" value="1"/>
</dbReference>
<dbReference type="PROSITE" id="PS50886">
    <property type="entry name" value="TRBD"/>
    <property type="match status" value="1"/>
</dbReference>
<evidence type="ECO:0000256" key="12">
    <source>
        <dbReference type="ARBA" id="ARBA00022917"/>
    </source>
</evidence>
<keyword evidence="6 15" id="KW-0436">Ligase</keyword>
<feature type="binding site" evidence="15">
    <location>
        <position position="487"/>
    </location>
    <ligand>
        <name>Mg(2+)</name>
        <dbReference type="ChEBI" id="CHEBI:18420"/>
        <note>shared with alpha subunit</note>
    </ligand>
</feature>
<reference evidence="21" key="1">
    <citation type="journal article" date="2019" name="Int. J. Syst. Evol. Microbiol.">
        <title>The Global Catalogue of Microorganisms (GCM) 10K type strain sequencing project: providing services to taxonomists for standard genome sequencing and annotation.</title>
        <authorList>
            <consortium name="The Broad Institute Genomics Platform"/>
            <consortium name="The Broad Institute Genome Sequencing Center for Infectious Disease"/>
            <person name="Wu L."/>
            <person name="Ma J."/>
        </authorList>
    </citation>
    <scope>NUCLEOTIDE SEQUENCE [LARGE SCALE GENOMIC DNA]</scope>
    <source>
        <strain evidence="21">NBRC 112502</strain>
    </source>
</reference>
<dbReference type="InterPro" id="IPR005147">
    <property type="entry name" value="tRNA_synthase_B5-dom"/>
</dbReference>
<dbReference type="NCBIfam" id="NF045760">
    <property type="entry name" value="YtpR"/>
    <property type="match status" value="1"/>
</dbReference>
<dbReference type="SUPFAM" id="SSF54991">
    <property type="entry name" value="Anticodon-binding domain of PheRS"/>
    <property type="match status" value="1"/>
</dbReference>
<keyword evidence="8 15" id="KW-0547">Nucleotide-binding</keyword>
<keyword evidence="4 15" id="KW-0963">Cytoplasm</keyword>
<comment type="subunit">
    <text evidence="3 15">Tetramer of two alpha and two beta subunits.</text>
</comment>
<dbReference type="SUPFAM" id="SSF50249">
    <property type="entry name" value="Nucleic acid-binding proteins"/>
    <property type="match status" value="1"/>
</dbReference>
<evidence type="ECO:0000313" key="21">
    <source>
        <dbReference type="Proteomes" id="UP001156641"/>
    </source>
</evidence>
<organism evidence="20 21">
    <name type="scientific">Acidocella aquatica</name>
    <dbReference type="NCBI Taxonomy" id="1922313"/>
    <lineage>
        <taxon>Bacteria</taxon>
        <taxon>Pseudomonadati</taxon>
        <taxon>Pseudomonadota</taxon>
        <taxon>Alphaproteobacteria</taxon>
        <taxon>Acetobacterales</taxon>
        <taxon>Acidocellaceae</taxon>
        <taxon>Acidocella</taxon>
    </lineage>
</organism>
<dbReference type="InterPro" id="IPR004532">
    <property type="entry name" value="Phe-tRNA-ligase_IIc_bsu_bact"/>
</dbReference>
<dbReference type="GO" id="GO:0016874">
    <property type="term" value="F:ligase activity"/>
    <property type="evidence" value="ECO:0007669"/>
    <property type="project" value="UniProtKB-KW"/>
</dbReference>
<evidence type="ECO:0000256" key="11">
    <source>
        <dbReference type="ARBA" id="ARBA00022884"/>
    </source>
</evidence>
<dbReference type="PROSITE" id="PS51483">
    <property type="entry name" value="B5"/>
    <property type="match status" value="1"/>
</dbReference>
<evidence type="ECO:0000313" key="20">
    <source>
        <dbReference type="EMBL" id="GLR67900.1"/>
    </source>
</evidence>
<dbReference type="InterPro" id="IPR036690">
    <property type="entry name" value="Fdx_antiC-bd_sf"/>
</dbReference>
<keyword evidence="11 16" id="KW-0694">RNA-binding</keyword>
<dbReference type="PANTHER" id="PTHR10947:SF0">
    <property type="entry name" value="PHENYLALANINE--TRNA LIGASE BETA SUBUNIT"/>
    <property type="match status" value="1"/>
</dbReference>